<proteinExistence type="predicted"/>
<keyword evidence="3" id="KW-1185">Reference proteome</keyword>
<keyword evidence="2" id="KW-1133">Transmembrane helix</keyword>
<dbReference type="AlphaFoldDB" id="A0AB40ATQ8"/>
<dbReference type="PANTHER" id="PTHR31170">
    <property type="entry name" value="BNAC04G53230D PROTEIN"/>
    <property type="match status" value="1"/>
</dbReference>
<dbReference type="Proteomes" id="UP001515500">
    <property type="component" value="Unplaced"/>
</dbReference>
<feature type="transmembrane region" description="Helical" evidence="2">
    <location>
        <begin position="441"/>
        <end position="465"/>
    </location>
</feature>
<keyword evidence="2" id="KW-0472">Membrane</keyword>
<protein>
    <submittedName>
        <fullName evidence="4">UPF0481 protein At3g47200-like</fullName>
    </submittedName>
</protein>
<dbReference type="GeneID" id="120254298"/>
<dbReference type="Pfam" id="PF03140">
    <property type="entry name" value="DUF247"/>
    <property type="match status" value="1"/>
</dbReference>
<gene>
    <name evidence="4" type="primary">LOC120254298</name>
</gene>
<sequence length="474" mass="54846">MTTSTRECHVMDIRSEQYSWEDIIGEEMKRFDPKNEEERRKKKSIYRIPAFLKLMKSSTVLTPLVVSFGPYHHDEENLKLLEGYKQMALLHFLHRNKKPLGHFMNAIKEVVEDLKAHYEFLEEKWNDEAEFIKLMMIDGCFMLEVLRFDSESPETHHTANDPIFSDHASQHKLPYIKRDMLMLENQLPLLAIKVLIHAEKADQRNSPMTDREINNKVFKFLKMEDMIDKTSTLGLHILDLYRKGMIKTSIDDSTKSPQNKKEELLISNSQGKGTDLDDHIHKTATIKGDASMPTAMKLHESGVRFKKSSTDKINDICFDKGIFKLPHLIIDDSTESIFLNLMAFEHLHVGLDDEVTSYVCFMDELSDSAIDVHRLCSDKIIHNAVGSDQVAAEILNSLTKEVIHDPTRKFGEIRTKVKEYSERRFNKWLASLLHIYFQTPWTTIGLIAAVVLLILTFVQTFYAVAAYHFPEKPT</sequence>
<evidence type="ECO:0000313" key="4">
    <source>
        <dbReference type="RefSeq" id="XP_039118356.1"/>
    </source>
</evidence>
<feature type="region of interest" description="Disordered" evidence="1">
    <location>
        <begin position="250"/>
        <end position="274"/>
    </location>
</feature>
<feature type="compositionally biased region" description="Basic and acidic residues" evidence="1">
    <location>
        <begin position="250"/>
        <end position="264"/>
    </location>
</feature>
<keyword evidence="2" id="KW-0812">Transmembrane</keyword>
<reference evidence="4" key="1">
    <citation type="submission" date="2025-08" db="UniProtKB">
        <authorList>
            <consortium name="RefSeq"/>
        </authorList>
    </citation>
    <scope>IDENTIFICATION</scope>
</reference>
<evidence type="ECO:0000313" key="3">
    <source>
        <dbReference type="Proteomes" id="UP001515500"/>
    </source>
</evidence>
<evidence type="ECO:0000256" key="2">
    <source>
        <dbReference type="SAM" id="Phobius"/>
    </source>
</evidence>
<dbReference type="PANTHER" id="PTHR31170:SF18">
    <property type="entry name" value="(WILD MALAYSIAN BANANA) HYPOTHETICAL PROTEIN"/>
    <property type="match status" value="1"/>
</dbReference>
<accession>A0AB40ATQ8</accession>
<organism evidence="3 4">
    <name type="scientific">Dioscorea cayennensis subsp. rotundata</name>
    <name type="common">White Guinea yam</name>
    <name type="synonym">Dioscorea rotundata</name>
    <dbReference type="NCBI Taxonomy" id="55577"/>
    <lineage>
        <taxon>Eukaryota</taxon>
        <taxon>Viridiplantae</taxon>
        <taxon>Streptophyta</taxon>
        <taxon>Embryophyta</taxon>
        <taxon>Tracheophyta</taxon>
        <taxon>Spermatophyta</taxon>
        <taxon>Magnoliopsida</taxon>
        <taxon>Liliopsida</taxon>
        <taxon>Dioscoreales</taxon>
        <taxon>Dioscoreaceae</taxon>
        <taxon>Dioscorea</taxon>
    </lineage>
</organism>
<evidence type="ECO:0000256" key="1">
    <source>
        <dbReference type="SAM" id="MobiDB-lite"/>
    </source>
</evidence>
<name>A0AB40ATQ8_DIOCR</name>
<dbReference type="InterPro" id="IPR004158">
    <property type="entry name" value="DUF247_pln"/>
</dbReference>
<dbReference type="RefSeq" id="XP_039118356.1">
    <property type="nucleotide sequence ID" value="XM_039262422.1"/>
</dbReference>